<dbReference type="InterPro" id="IPR016040">
    <property type="entry name" value="NAD(P)-bd_dom"/>
</dbReference>
<dbReference type="RefSeq" id="XP_013431119.1">
    <property type="nucleotide sequence ID" value="XM_013575665.1"/>
</dbReference>
<dbReference type="SUPFAM" id="SSF51735">
    <property type="entry name" value="NAD(P)-binding Rossmann-fold domains"/>
    <property type="match status" value="1"/>
</dbReference>
<evidence type="ECO:0000313" key="5">
    <source>
        <dbReference type="EMBL" id="KEQ77275.1"/>
    </source>
</evidence>
<proteinExistence type="inferred from homology"/>
<accession>A0A074WVP4</accession>
<dbReference type="EMBL" id="KL584703">
    <property type="protein sequence ID" value="KEQ77275.1"/>
    <property type="molecule type" value="Genomic_DNA"/>
</dbReference>
<keyword evidence="2" id="KW-0521">NADP</keyword>
<dbReference type="Gene3D" id="3.40.50.720">
    <property type="entry name" value="NAD(P)-binding Rossmann-like Domain"/>
    <property type="match status" value="1"/>
</dbReference>
<dbReference type="GO" id="GO:0016491">
    <property type="term" value="F:oxidoreductase activity"/>
    <property type="evidence" value="ECO:0007669"/>
    <property type="project" value="UniProtKB-KW"/>
</dbReference>
<evidence type="ECO:0000256" key="3">
    <source>
        <dbReference type="ARBA" id="ARBA00023002"/>
    </source>
</evidence>
<dbReference type="InterPro" id="IPR036291">
    <property type="entry name" value="NAD(P)-bd_dom_sf"/>
</dbReference>
<dbReference type="STRING" id="1043004.A0A074WVP4"/>
<dbReference type="InterPro" id="IPR045312">
    <property type="entry name" value="PCBER-like"/>
</dbReference>
<reference evidence="5 6" key="1">
    <citation type="journal article" date="2014" name="BMC Genomics">
        <title>Genome sequencing of four Aureobasidium pullulans varieties: biotechnological potential, stress tolerance, and description of new species.</title>
        <authorList>
            <person name="Gostin Ar C."/>
            <person name="Ohm R.A."/>
            <person name="Kogej T."/>
            <person name="Sonjak S."/>
            <person name="Turk M."/>
            <person name="Zajc J."/>
            <person name="Zalar P."/>
            <person name="Grube M."/>
            <person name="Sun H."/>
            <person name="Han J."/>
            <person name="Sharma A."/>
            <person name="Chiniquy J."/>
            <person name="Ngan C.Y."/>
            <person name="Lipzen A."/>
            <person name="Barry K."/>
            <person name="Grigoriev I.V."/>
            <person name="Gunde-Cimerman N."/>
        </authorList>
    </citation>
    <scope>NUCLEOTIDE SEQUENCE [LARGE SCALE GENOMIC DNA]</scope>
    <source>
        <strain evidence="5 6">CBS 147.97</strain>
    </source>
</reference>
<keyword evidence="6" id="KW-1185">Reference proteome</keyword>
<dbReference type="PANTHER" id="PTHR47706">
    <property type="entry name" value="NMRA-LIKE FAMILY PROTEIN"/>
    <property type="match status" value="1"/>
</dbReference>
<organism evidence="5 6">
    <name type="scientific">Aureobasidium namibiae CBS 147.97</name>
    <dbReference type="NCBI Taxonomy" id="1043004"/>
    <lineage>
        <taxon>Eukaryota</taxon>
        <taxon>Fungi</taxon>
        <taxon>Dikarya</taxon>
        <taxon>Ascomycota</taxon>
        <taxon>Pezizomycotina</taxon>
        <taxon>Dothideomycetes</taxon>
        <taxon>Dothideomycetidae</taxon>
        <taxon>Dothideales</taxon>
        <taxon>Saccotheciaceae</taxon>
        <taxon>Aureobasidium</taxon>
    </lineage>
</organism>
<sequence>MPSYLKKVAIVGATGNIGHHILTELLALGNHSITALTRPTSTISLPSAVIIAKVDYSNIENLTKALQGHDILIITLSVGTPPHVHSNLVSAAAAAGIKYIIPNAYGFDFRNPALIASIDVSGLAQGYFSQIEKLGMMHFSLVCGFWYEWSLGVPSLYGIDLQTKRAVFYDDGNTAINTSTWELCGKAVANIVSLPEQELEEKWKNKSFYVSSFRVSQREMLDSVHRVLGTSDEDWEIEHESAKRRYEESMQAVKNGDQRAFAKAMYARCFYTDGSGDFESSHGLDNEALGLASEDLDQATKRTVEMVESGWNPFA</sequence>
<protein>
    <submittedName>
        <fullName evidence="5">NAD(P)-binding protein</fullName>
    </submittedName>
</protein>
<dbReference type="OrthoDB" id="419598at2759"/>
<dbReference type="PANTHER" id="PTHR47706:SF7">
    <property type="entry name" value="CIPA-LIKE, PUTATIVE (AFU_ORTHOLOGUE AFUA_1G01630)-RELATED"/>
    <property type="match status" value="1"/>
</dbReference>
<name>A0A074WVP4_9PEZI</name>
<dbReference type="InterPro" id="IPR051609">
    <property type="entry name" value="NmrA/Isoflavone_reductase-like"/>
</dbReference>
<dbReference type="Pfam" id="PF13460">
    <property type="entry name" value="NAD_binding_10"/>
    <property type="match status" value="1"/>
</dbReference>
<keyword evidence="3" id="KW-0560">Oxidoreductase</keyword>
<dbReference type="GeneID" id="25413107"/>
<dbReference type="AlphaFoldDB" id="A0A074WVP4"/>
<dbReference type="CDD" id="cd05259">
    <property type="entry name" value="PCBER_SDR_a"/>
    <property type="match status" value="1"/>
</dbReference>
<evidence type="ECO:0000256" key="1">
    <source>
        <dbReference type="ARBA" id="ARBA00005725"/>
    </source>
</evidence>
<evidence type="ECO:0000313" key="6">
    <source>
        <dbReference type="Proteomes" id="UP000027730"/>
    </source>
</evidence>
<dbReference type="Gene3D" id="3.90.25.10">
    <property type="entry name" value="UDP-galactose 4-epimerase, domain 1"/>
    <property type="match status" value="1"/>
</dbReference>
<dbReference type="Proteomes" id="UP000027730">
    <property type="component" value="Unassembled WGS sequence"/>
</dbReference>
<gene>
    <name evidence="5" type="ORF">M436DRAFT_61035</name>
</gene>
<dbReference type="HOGENOM" id="CLU_044876_1_1_1"/>
<comment type="similarity">
    <text evidence="1">Belongs to the NmrA-type oxidoreductase family. Isoflavone reductase subfamily.</text>
</comment>
<feature type="domain" description="NAD(P)-binding" evidence="4">
    <location>
        <begin position="12"/>
        <end position="101"/>
    </location>
</feature>
<evidence type="ECO:0000259" key="4">
    <source>
        <dbReference type="Pfam" id="PF13460"/>
    </source>
</evidence>
<evidence type="ECO:0000256" key="2">
    <source>
        <dbReference type="ARBA" id="ARBA00022857"/>
    </source>
</evidence>